<dbReference type="OrthoDB" id="7481508at2759"/>
<accession>A0A8S1AGD5</accession>
<feature type="domain" description="CHK kinase-like" evidence="1">
    <location>
        <begin position="121"/>
        <end position="308"/>
    </location>
</feature>
<evidence type="ECO:0000313" key="3">
    <source>
        <dbReference type="Proteomes" id="UP000494256"/>
    </source>
</evidence>
<dbReference type="PANTHER" id="PTHR11012:SF54">
    <property type="entry name" value="CHK KINASE-LIKE DOMAIN-CONTAINING PROTEIN"/>
    <property type="match status" value="1"/>
</dbReference>
<gene>
    <name evidence="2" type="ORF">APLA_LOCUS10701</name>
</gene>
<dbReference type="SUPFAM" id="SSF56112">
    <property type="entry name" value="Protein kinase-like (PK-like)"/>
    <property type="match status" value="1"/>
</dbReference>
<dbReference type="Proteomes" id="UP000494256">
    <property type="component" value="Unassembled WGS sequence"/>
</dbReference>
<organism evidence="2 3">
    <name type="scientific">Arctia plantaginis</name>
    <name type="common">Wood tiger moth</name>
    <name type="synonym">Phalaena plantaginis</name>
    <dbReference type="NCBI Taxonomy" id="874455"/>
    <lineage>
        <taxon>Eukaryota</taxon>
        <taxon>Metazoa</taxon>
        <taxon>Ecdysozoa</taxon>
        <taxon>Arthropoda</taxon>
        <taxon>Hexapoda</taxon>
        <taxon>Insecta</taxon>
        <taxon>Pterygota</taxon>
        <taxon>Neoptera</taxon>
        <taxon>Endopterygota</taxon>
        <taxon>Lepidoptera</taxon>
        <taxon>Glossata</taxon>
        <taxon>Ditrysia</taxon>
        <taxon>Noctuoidea</taxon>
        <taxon>Erebidae</taxon>
        <taxon>Arctiinae</taxon>
        <taxon>Arctia</taxon>
    </lineage>
</organism>
<dbReference type="SMART" id="SM00587">
    <property type="entry name" value="CHK"/>
    <property type="match status" value="1"/>
</dbReference>
<reference evidence="2 3" key="1">
    <citation type="submission" date="2020-04" db="EMBL/GenBank/DDBJ databases">
        <authorList>
            <person name="Wallbank WR R."/>
            <person name="Pardo Diaz C."/>
            <person name="Kozak K."/>
            <person name="Martin S."/>
            <person name="Jiggins C."/>
            <person name="Moest M."/>
            <person name="Warren A I."/>
            <person name="Byers J.R.P. K."/>
            <person name="Montejo-Kovacevich G."/>
            <person name="Yen C E."/>
        </authorList>
    </citation>
    <scope>NUCLEOTIDE SEQUENCE [LARGE SCALE GENOMIC DNA]</scope>
</reference>
<name>A0A8S1AGD5_ARCPL</name>
<dbReference type="InterPro" id="IPR004119">
    <property type="entry name" value="EcKL"/>
</dbReference>
<protein>
    <recommendedName>
        <fullName evidence="1">CHK kinase-like domain-containing protein</fullName>
    </recommendedName>
</protein>
<sequence>MTDIIVPIKEVLEKIAKEQNFVNYNITIEPTCSNGANYSSTLYNVIIKEDGKTHHMFAKLAALGEKIRLEQPQLYQKEIFAYTKLAKVYDTLQDKHQVPQKHKLSFTKFYGCKSTIYKEVLVFENLVAKGYQLYDRFKSIDWEYASAAVTELSKMHALSFAYSNYHPEDFNKVVDELNFEWSLEKGNLSEHFEMASVKAVESVQETTRDQLKRFFDTFEKKRYPQFYVPTRRPVLAHLDYRPSNLMYRTRDDGTVEIKIVDLQSLQGCSPVLDLLYFIVSGTDENFRAQYYEKLRDHYYTELEAAMKRLHLEPEKVYSRADFEHELKEKLPFGLIMAVMILPIVTVSVENAPEVNDTIAMTDFSVEPANHLYTERLNGIVNDYIKWGILQ</sequence>
<dbReference type="PANTHER" id="PTHR11012">
    <property type="entry name" value="PROTEIN KINASE-LIKE DOMAIN-CONTAINING"/>
    <property type="match status" value="1"/>
</dbReference>
<dbReference type="EMBL" id="CADEBD010000316">
    <property type="protein sequence ID" value="CAB3244340.1"/>
    <property type="molecule type" value="Genomic_DNA"/>
</dbReference>
<dbReference type="Gene3D" id="3.90.1200.10">
    <property type="match status" value="1"/>
</dbReference>
<proteinExistence type="predicted"/>
<dbReference type="Pfam" id="PF02958">
    <property type="entry name" value="EcKL"/>
    <property type="match status" value="1"/>
</dbReference>
<comment type="caution">
    <text evidence="2">The sequence shown here is derived from an EMBL/GenBank/DDBJ whole genome shotgun (WGS) entry which is preliminary data.</text>
</comment>
<dbReference type="InterPro" id="IPR015897">
    <property type="entry name" value="CHK_kinase-like"/>
</dbReference>
<dbReference type="InterPro" id="IPR011009">
    <property type="entry name" value="Kinase-like_dom_sf"/>
</dbReference>
<evidence type="ECO:0000313" key="2">
    <source>
        <dbReference type="EMBL" id="CAB3244340.1"/>
    </source>
</evidence>
<dbReference type="AlphaFoldDB" id="A0A8S1AGD5"/>
<evidence type="ECO:0000259" key="1">
    <source>
        <dbReference type="SMART" id="SM00587"/>
    </source>
</evidence>